<keyword evidence="2" id="KW-0677">Repeat</keyword>
<organism evidence="11 12">
    <name type="scientific">Rhodopirellula sallentina SM41</name>
    <dbReference type="NCBI Taxonomy" id="1263870"/>
    <lineage>
        <taxon>Bacteria</taxon>
        <taxon>Pseudomonadati</taxon>
        <taxon>Planctomycetota</taxon>
        <taxon>Planctomycetia</taxon>
        <taxon>Pirellulales</taxon>
        <taxon>Pirellulaceae</taxon>
        <taxon>Rhodopirellula</taxon>
    </lineage>
</organism>
<keyword evidence="4" id="KW-0325">Glycoprotein</keyword>
<reference evidence="11 12" key="1">
    <citation type="journal article" date="2013" name="Mar. Genomics">
        <title>Expression of sulfatases in Rhodopirellula baltica and the diversity of sulfatases in the genus Rhodopirellula.</title>
        <authorList>
            <person name="Wegner C.E."/>
            <person name="Richter-Heitmann T."/>
            <person name="Klindworth A."/>
            <person name="Klockow C."/>
            <person name="Richter M."/>
            <person name="Achstetter T."/>
            <person name="Glockner F.O."/>
            <person name="Harder J."/>
        </authorList>
    </citation>
    <scope>NUCLEOTIDE SEQUENCE [LARGE SCALE GENOMIC DNA]</scope>
    <source>
        <strain evidence="11 12">SM41</strain>
    </source>
</reference>
<comment type="function">
    <text evidence="8">Pectinolytic enzyme involved in the degradation of xylogalacturonan (xga), a galacturonan backbone heavily substituted with xylose, and which is one important component of the hairy regions of pectin. Activity requires a galacturonic acid backbone substituted with xylose.</text>
</comment>
<keyword evidence="5" id="KW-0119">Carbohydrate metabolism</keyword>
<keyword evidence="6 9" id="KW-0326">Glycosidase</keyword>
<dbReference type="InterPro" id="IPR011050">
    <property type="entry name" value="Pectin_lyase_fold/virulence"/>
</dbReference>
<dbReference type="InterPro" id="IPR000743">
    <property type="entry name" value="Glyco_hydro_28"/>
</dbReference>
<dbReference type="PANTHER" id="PTHR31736:SF9">
    <property type="entry name" value="ENDO-XYLOGALACTURONAN HYDROLASE A-RELATED"/>
    <property type="match status" value="1"/>
</dbReference>
<evidence type="ECO:0000256" key="1">
    <source>
        <dbReference type="ARBA" id="ARBA00008834"/>
    </source>
</evidence>
<name>M5U139_9BACT</name>
<dbReference type="OrthoDB" id="9795222at2"/>
<evidence type="ECO:0000313" key="12">
    <source>
        <dbReference type="Proteomes" id="UP000011885"/>
    </source>
</evidence>
<dbReference type="Pfam" id="PF00295">
    <property type="entry name" value="Glyco_hydro_28"/>
    <property type="match status" value="1"/>
</dbReference>
<keyword evidence="12" id="KW-1185">Reference proteome</keyword>
<feature type="chain" id="PRO_5004073111" evidence="10">
    <location>
        <begin position="32"/>
        <end position="506"/>
    </location>
</feature>
<accession>M5U139</accession>
<keyword evidence="7" id="KW-0624">Polysaccharide degradation</keyword>
<evidence type="ECO:0000256" key="3">
    <source>
        <dbReference type="ARBA" id="ARBA00022801"/>
    </source>
</evidence>
<dbReference type="RefSeq" id="WP_008680696.1">
    <property type="nucleotide sequence ID" value="NZ_ANOH01000228.1"/>
</dbReference>
<keyword evidence="3 9" id="KW-0378">Hydrolase</keyword>
<dbReference type="AlphaFoldDB" id="M5U139"/>
<dbReference type="GO" id="GO:0004650">
    <property type="term" value="F:polygalacturonase activity"/>
    <property type="evidence" value="ECO:0007669"/>
    <property type="project" value="InterPro"/>
</dbReference>
<comment type="similarity">
    <text evidence="1 9">Belongs to the glycosyl hydrolase 28 family.</text>
</comment>
<evidence type="ECO:0000313" key="11">
    <source>
        <dbReference type="EMBL" id="EMI55160.1"/>
    </source>
</evidence>
<evidence type="ECO:0000256" key="6">
    <source>
        <dbReference type="ARBA" id="ARBA00023295"/>
    </source>
</evidence>
<evidence type="ECO:0000256" key="10">
    <source>
        <dbReference type="SAM" id="SignalP"/>
    </source>
</evidence>
<evidence type="ECO:0000256" key="8">
    <source>
        <dbReference type="ARBA" id="ARBA00037278"/>
    </source>
</evidence>
<evidence type="ECO:0000256" key="7">
    <source>
        <dbReference type="ARBA" id="ARBA00023326"/>
    </source>
</evidence>
<evidence type="ECO:0000256" key="9">
    <source>
        <dbReference type="RuleBase" id="RU361169"/>
    </source>
</evidence>
<feature type="signal peptide" evidence="10">
    <location>
        <begin position="1"/>
        <end position="31"/>
    </location>
</feature>
<protein>
    <submittedName>
        <fullName evidence="11">Endo-polygalacturonase</fullName>
    </submittedName>
</protein>
<dbReference type="PANTHER" id="PTHR31736">
    <property type="match status" value="1"/>
</dbReference>
<dbReference type="EMBL" id="ANOH01000228">
    <property type="protein sequence ID" value="EMI55160.1"/>
    <property type="molecule type" value="Genomic_DNA"/>
</dbReference>
<keyword evidence="10" id="KW-0732">Signal</keyword>
<evidence type="ECO:0000256" key="5">
    <source>
        <dbReference type="ARBA" id="ARBA00023277"/>
    </source>
</evidence>
<dbReference type="InterPro" id="IPR012334">
    <property type="entry name" value="Pectin_lyas_fold"/>
</dbReference>
<dbReference type="Gene3D" id="2.160.20.10">
    <property type="entry name" value="Single-stranded right-handed beta-helix, Pectin lyase-like"/>
    <property type="match status" value="1"/>
</dbReference>
<gene>
    <name evidence="11" type="ORF">RSSM_03484</name>
</gene>
<dbReference type="Proteomes" id="UP000011885">
    <property type="component" value="Unassembled WGS sequence"/>
</dbReference>
<proteinExistence type="inferred from homology"/>
<evidence type="ECO:0000256" key="2">
    <source>
        <dbReference type="ARBA" id="ARBA00022737"/>
    </source>
</evidence>
<dbReference type="SUPFAM" id="SSF51126">
    <property type="entry name" value="Pectin lyase-like"/>
    <property type="match status" value="1"/>
</dbReference>
<sequence length="506" mass="55701">MQTQHTALASCQAFIVWIGFTVAWNVPNVHADDPAAVVQTAGKTTVPPAPEGATINTAYRVKVNGRDVPVFAAKVASENAQMRWKAMDDKPNSAKYFDTAAFASFDFSGAVTVEVTISDSVTSAKILPTSAGVEPNIQGQTVSFSLSSASKLTIEINGETTRSLHLFANDVETNIPDPNDPNVIYFGPGTHEVSRLVVHDNQTLYIAGGAIVRTVVDPDEAFTTNPDTGLRRYAPSIELRGKNIHLRGRGVIDASACPTHARDLLLVNGSDITVSGVTFLDASTWNMPIRRSDRVWVHDVKMISYRANSDGIDICNSRDVTVEDCFLRTLDDLVVIKTDKGQGVANRILVKRCVLWNQVAHALSIGAEIREDITNVLFADCDVIHDRGREWTLRIFHTDAAKVSDVQFENIRIEESEKLISLWIGQSMWSRDDARGQIQNVFFRDIAATGVPLDIELTCDLAEQTLASDRDRIENILFENVLLNSTPLSRNQINISRCVENLIVEP</sequence>
<comment type="caution">
    <text evidence="11">The sequence shown here is derived from an EMBL/GenBank/DDBJ whole genome shotgun (WGS) entry which is preliminary data.</text>
</comment>
<evidence type="ECO:0000256" key="4">
    <source>
        <dbReference type="ARBA" id="ARBA00023180"/>
    </source>
</evidence>
<dbReference type="PATRIC" id="fig|1263870.3.peg.3707"/>
<dbReference type="GO" id="GO:0000272">
    <property type="term" value="P:polysaccharide catabolic process"/>
    <property type="evidence" value="ECO:0007669"/>
    <property type="project" value="UniProtKB-KW"/>
</dbReference>